<dbReference type="Proteomes" id="UP000007813">
    <property type="component" value="Unassembled WGS sequence"/>
</dbReference>
<sequence length="49" mass="5574">MSDEIHDIHHIHDIHDTDYHTTDTDISPSSLQVGMSLLVGECFTRVPTR</sequence>
<dbReference type="AlphaFoldDB" id="J3A5X5"/>
<evidence type="ECO:0000313" key="2">
    <source>
        <dbReference type="Proteomes" id="UP000007813"/>
    </source>
</evidence>
<comment type="caution">
    <text evidence="1">The sequence shown here is derived from an EMBL/GenBank/DDBJ whole genome shotgun (WGS) entry which is preliminary data.</text>
</comment>
<reference evidence="1 2" key="1">
    <citation type="journal article" date="2012" name="J. Bacteriol.">
        <title>Draft Genome Sequence of the Extremely Halophilic Archaeon Halogranum salarium B-1T.</title>
        <authorList>
            <person name="Kim K.K."/>
            <person name="Lee K.C."/>
            <person name="Lee J.S."/>
        </authorList>
    </citation>
    <scope>NUCLEOTIDE SEQUENCE [LARGE SCALE GENOMIC DNA]</scope>
    <source>
        <strain evidence="1 2">B-1</strain>
    </source>
</reference>
<evidence type="ECO:0000313" key="1">
    <source>
        <dbReference type="EMBL" id="EJN60883.1"/>
    </source>
</evidence>
<protein>
    <submittedName>
        <fullName evidence="1">Uncharacterized protein</fullName>
    </submittedName>
</protein>
<dbReference type="EMBL" id="ALJD01000003">
    <property type="protein sequence ID" value="EJN60883.1"/>
    <property type="molecule type" value="Genomic_DNA"/>
</dbReference>
<name>J3A5X5_9EURY</name>
<dbReference type="RefSeq" id="WP_009366602.1">
    <property type="nucleotide sequence ID" value="NZ_ALJD01000003.1"/>
</dbReference>
<proteinExistence type="predicted"/>
<accession>J3A5X5</accession>
<organism evidence="1 2">
    <name type="scientific">Halogranum salarium B-1</name>
    <dbReference type="NCBI Taxonomy" id="1210908"/>
    <lineage>
        <taxon>Archaea</taxon>
        <taxon>Methanobacteriati</taxon>
        <taxon>Methanobacteriota</taxon>
        <taxon>Stenosarchaea group</taxon>
        <taxon>Halobacteria</taxon>
        <taxon>Halobacteriales</taxon>
        <taxon>Haloferacaceae</taxon>
    </lineage>
</organism>
<gene>
    <name evidence="1" type="ORF">HSB1_14860</name>
</gene>